<comment type="caution">
    <text evidence="2">The sequence shown here is derived from an EMBL/GenBank/DDBJ whole genome shotgun (WGS) entry which is preliminary data.</text>
</comment>
<evidence type="ECO:0000313" key="2">
    <source>
        <dbReference type="EMBL" id="GMR50530.1"/>
    </source>
</evidence>
<evidence type="ECO:0000313" key="3">
    <source>
        <dbReference type="Proteomes" id="UP001328107"/>
    </source>
</evidence>
<reference evidence="3" key="1">
    <citation type="submission" date="2022-10" db="EMBL/GenBank/DDBJ databases">
        <title>Genome assembly of Pristionchus species.</title>
        <authorList>
            <person name="Yoshida K."/>
            <person name="Sommer R.J."/>
        </authorList>
    </citation>
    <scope>NUCLEOTIDE SEQUENCE [LARGE SCALE GENOMIC DNA]</scope>
    <source>
        <strain evidence="3">RS5460</strain>
    </source>
</reference>
<feature type="non-terminal residue" evidence="2">
    <location>
        <position position="109"/>
    </location>
</feature>
<evidence type="ECO:0000256" key="1">
    <source>
        <dbReference type="SAM" id="MobiDB-lite"/>
    </source>
</evidence>
<sequence length="109" mass="11980">MEKLEKAKDRKTSVRKGKDGAQFGKFDESLIVKMSSLLSPQFGIDGLDRVKLLSQLTTPAINAIDRATPSTTELIMLASPQIHLEASEGRVVILKIHTAISAMNSFYAY</sequence>
<name>A0AAN5CUD9_9BILA</name>
<protein>
    <submittedName>
        <fullName evidence="2">Uncharacterized protein</fullName>
    </submittedName>
</protein>
<organism evidence="2 3">
    <name type="scientific">Pristionchus mayeri</name>
    <dbReference type="NCBI Taxonomy" id="1317129"/>
    <lineage>
        <taxon>Eukaryota</taxon>
        <taxon>Metazoa</taxon>
        <taxon>Ecdysozoa</taxon>
        <taxon>Nematoda</taxon>
        <taxon>Chromadorea</taxon>
        <taxon>Rhabditida</taxon>
        <taxon>Rhabditina</taxon>
        <taxon>Diplogasteromorpha</taxon>
        <taxon>Diplogasteroidea</taxon>
        <taxon>Neodiplogasteridae</taxon>
        <taxon>Pristionchus</taxon>
    </lineage>
</organism>
<dbReference type="EMBL" id="BTRK01000004">
    <property type="protein sequence ID" value="GMR50530.1"/>
    <property type="molecule type" value="Genomic_DNA"/>
</dbReference>
<gene>
    <name evidence="2" type="ORF">PMAYCL1PPCAC_20725</name>
</gene>
<keyword evidence="3" id="KW-1185">Reference proteome</keyword>
<feature type="region of interest" description="Disordered" evidence="1">
    <location>
        <begin position="1"/>
        <end position="20"/>
    </location>
</feature>
<accession>A0AAN5CUD9</accession>
<dbReference type="Proteomes" id="UP001328107">
    <property type="component" value="Unassembled WGS sequence"/>
</dbReference>
<proteinExistence type="predicted"/>
<dbReference type="AlphaFoldDB" id="A0AAN5CUD9"/>